<dbReference type="InterPro" id="IPR036097">
    <property type="entry name" value="HisK_dim/P_sf"/>
</dbReference>
<evidence type="ECO:0000256" key="11">
    <source>
        <dbReference type="ARBA" id="ARBA00023136"/>
    </source>
</evidence>
<dbReference type="EC" id="2.7.13.3" evidence="3"/>
<dbReference type="CDD" id="cd00082">
    <property type="entry name" value="HisKA"/>
    <property type="match status" value="1"/>
</dbReference>
<dbReference type="FunFam" id="3.30.565.10:FF:000023">
    <property type="entry name" value="PAS domain-containing sensor histidine kinase"/>
    <property type="match status" value="1"/>
</dbReference>
<keyword evidence="7" id="KW-0547">Nucleotide-binding</keyword>
<dbReference type="GO" id="GO:0005524">
    <property type="term" value="F:ATP binding"/>
    <property type="evidence" value="ECO:0007669"/>
    <property type="project" value="UniProtKB-KW"/>
</dbReference>
<evidence type="ECO:0000256" key="2">
    <source>
        <dbReference type="ARBA" id="ARBA00004236"/>
    </source>
</evidence>
<dbReference type="Gene3D" id="3.30.450.40">
    <property type="match status" value="1"/>
</dbReference>
<feature type="region of interest" description="Disordered" evidence="12">
    <location>
        <begin position="593"/>
        <end position="616"/>
    </location>
</feature>
<evidence type="ECO:0000313" key="15">
    <source>
        <dbReference type="Proteomes" id="UP000198859"/>
    </source>
</evidence>
<dbReference type="GO" id="GO:0005886">
    <property type="term" value="C:plasma membrane"/>
    <property type="evidence" value="ECO:0007669"/>
    <property type="project" value="UniProtKB-SubCell"/>
</dbReference>
<keyword evidence="4" id="KW-1003">Cell membrane</keyword>
<dbReference type="RefSeq" id="WP_091725660.1">
    <property type="nucleotide sequence ID" value="NZ_LT629757.1"/>
</dbReference>
<dbReference type="Gene3D" id="3.30.565.10">
    <property type="entry name" value="Histidine kinase-like ATPase, C-terminal domain"/>
    <property type="match status" value="1"/>
</dbReference>
<dbReference type="Pfam" id="PF02518">
    <property type="entry name" value="HATPase_c"/>
    <property type="match status" value="1"/>
</dbReference>
<dbReference type="PROSITE" id="PS50109">
    <property type="entry name" value="HIS_KIN"/>
    <property type="match status" value="1"/>
</dbReference>
<organism evidence="14 15">
    <name type="scientific">Nocardioides scoriae</name>
    <dbReference type="NCBI Taxonomy" id="642780"/>
    <lineage>
        <taxon>Bacteria</taxon>
        <taxon>Bacillati</taxon>
        <taxon>Actinomycetota</taxon>
        <taxon>Actinomycetes</taxon>
        <taxon>Propionibacteriales</taxon>
        <taxon>Nocardioidaceae</taxon>
        <taxon>Nocardioides</taxon>
    </lineage>
</organism>
<dbReference type="SUPFAM" id="SSF55874">
    <property type="entry name" value="ATPase domain of HSP90 chaperone/DNA topoisomerase II/histidine kinase"/>
    <property type="match status" value="1"/>
</dbReference>
<dbReference type="SMART" id="SM00388">
    <property type="entry name" value="HisKA"/>
    <property type="match status" value="1"/>
</dbReference>
<dbReference type="InterPro" id="IPR003594">
    <property type="entry name" value="HATPase_dom"/>
</dbReference>
<name>A0A1H1M8X2_9ACTN</name>
<sequence length="616" mass="66250">MTTTDFATAHGTAAVTAELLGPDALLENLQLIADGVVAVAGFAVAAIRIRRGDHLVLVVDTGMPEEIGTRIPVQLMTDELLLADDWGGLQFVPHERGSSPDEGGWVVPDVVVSDAPDAWHPLDMLVAPLYDDQGVLRGTLAFDEPVDGRRPDAVRRRTLERFAGLASRAVLSAVERETFLEQVAMADTVKEIVRTTSAQLSLEGLIQESKRTLLDGFDAQQVWIKAIVEDGRAGGEFLPDDLTTALPPAIVAFAQEAARFCWRQQSVMTVGAHLPRPPHMDPEHLEHVLTLLAGIDMASLVFVPLGAGPECLGSLVLMRSDARRVWSAVECAALLDIGHDLGRATLNARTFEREHALVAELQALDTYKSQLIATVSHELKSPLTTVRGHLEMLQTGEVEIGDEAHASLTAIGRASQRMSRVIEDLLLLRQVGESAAPLDPGPVAVDELVEDALAMSALAIRTKRLHVDLQAPERPVVALGEHDELATVMHNLVSNAVKYTPSGRAVDVRLTYADDGTDEVVVVVHDEGLGISAEDQERLFTEFFRSTNPEAVEQPGTGLGLAIVKRIVERHHGSIAVTSELGRGSTFTIRLPGAPPHSSARAADAPLPLELPAQPA</sequence>
<keyword evidence="15" id="KW-1185">Reference proteome</keyword>
<dbReference type="InterPro" id="IPR050736">
    <property type="entry name" value="Sensor_HK_Regulatory"/>
</dbReference>
<dbReference type="SMART" id="SM00387">
    <property type="entry name" value="HATPase_c"/>
    <property type="match status" value="1"/>
</dbReference>
<keyword evidence="9" id="KW-0067">ATP-binding</keyword>
<dbReference type="Gene3D" id="1.10.287.130">
    <property type="match status" value="1"/>
</dbReference>
<dbReference type="InterPro" id="IPR029016">
    <property type="entry name" value="GAF-like_dom_sf"/>
</dbReference>
<evidence type="ECO:0000256" key="10">
    <source>
        <dbReference type="ARBA" id="ARBA00023012"/>
    </source>
</evidence>
<evidence type="ECO:0000256" key="4">
    <source>
        <dbReference type="ARBA" id="ARBA00022475"/>
    </source>
</evidence>
<dbReference type="EMBL" id="LT629757">
    <property type="protein sequence ID" value="SDR83251.1"/>
    <property type="molecule type" value="Genomic_DNA"/>
</dbReference>
<dbReference type="SUPFAM" id="SSF55781">
    <property type="entry name" value="GAF domain-like"/>
    <property type="match status" value="2"/>
</dbReference>
<protein>
    <recommendedName>
        <fullName evidence="3">histidine kinase</fullName>
        <ecNumber evidence="3">2.7.13.3</ecNumber>
    </recommendedName>
</protein>
<dbReference type="PANTHER" id="PTHR43711:SF1">
    <property type="entry name" value="HISTIDINE KINASE 1"/>
    <property type="match status" value="1"/>
</dbReference>
<dbReference type="GO" id="GO:0000155">
    <property type="term" value="F:phosphorelay sensor kinase activity"/>
    <property type="evidence" value="ECO:0007669"/>
    <property type="project" value="InterPro"/>
</dbReference>
<gene>
    <name evidence="14" type="ORF">SAMN04488570_0508</name>
</gene>
<dbReference type="Proteomes" id="UP000198859">
    <property type="component" value="Chromosome I"/>
</dbReference>
<accession>A0A1H1M8X2</accession>
<keyword evidence="10" id="KW-0902">Two-component regulatory system</keyword>
<evidence type="ECO:0000256" key="3">
    <source>
        <dbReference type="ARBA" id="ARBA00012438"/>
    </source>
</evidence>
<comment type="catalytic activity">
    <reaction evidence="1">
        <text>ATP + protein L-histidine = ADP + protein N-phospho-L-histidine.</text>
        <dbReference type="EC" id="2.7.13.3"/>
    </reaction>
</comment>
<reference evidence="15" key="1">
    <citation type="submission" date="2016-10" db="EMBL/GenBank/DDBJ databases">
        <authorList>
            <person name="Varghese N."/>
            <person name="Submissions S."/>
        </authorList>
    </citation>
    <scope>NUCLEOTIDE SEQUENCE [LARGE SCALE GENOMIC DNA]</scope>
    <source>
        <strain evidence="15">DSM 22127</strain>
    </source>
</reference>
<dbReference type="PANTHER" id="PTHR43711">
    <property type="entry name" value="TWO-COMPONENT HISTIDINE KINASE"/>
    <property type="match status" value="1"/>
</dbReference>
<dbReference type="Pfam" id="PF00512">
    <property type="entry name" value="HisKA"/>
    <property type="match status" value="1"/>
</dbReference>
<evidence type="ECO:0000256" key="7">
    <source>
        <dbReference type="ARBA" id="ARBA00022741"/>
    </source>
</evidence>
<dbReference type="InterPro" id="IPR003661">
    <property type="entry name" value="HisK_dim/P_dom"/>
</dbReference>
<evidence type="ECO:0000313" key="14">
    <source>
        <dbReference type="EMBL" id="SDR83251.1"/>
    </source>
</evidence>
<evidence type="ECO:0000259" key="13">
    <source>
        <dbReference type="PROSITE" id="PS50109"/>
    </source>
</evidence>
<dbReference type="OrthoDB" id="9757990at2"/>
<evidence type="ECO:0000256" key="5">
    <source>
        <dbReference type="ARBA" id="ARBA00022553"/>
    </source>
</evidence>
<dbReference type="STRING" id="642780.SAMN04488570_0508"/>
<evidence type="ECO:0000256" key="1">
    <source>
        <dbReference type="ARBA" id="ARBA00000085"/>
    </source>
</evidence>
<dbReference type="InterPro" id="IPR036890">
    <property type="entry name" value="HATPase_C_sf"/>
</dbReference>
<dbReference type="InterPro" id="IPR005467">
    <property type="entry name" value="His_kinase_dom"/>
</dbReference>
<evidence type="ECO:0000256" key="8">
    <source>
        <dbReference type="ARBA" id="ARBA00022777"/>
    </source>
</evidence>
<keyword evidence="5" id="KW-0597">Phosphoprotein</keyword>
<proteinExistence type="predicted"/>
<dbReference type="SUPFAM" id="SSF47384">
    <property type="entry name" value="Homodimeric domain of signal transducing histidine kinase"/>
    <property type="match status" value="1"/>
</dbReference>
<feature type="compositionally biased region" description="Low complexity" evidence="12">
    <location>
        <begin position="600"/>
        <end position="616"/>
    </location>
</feature>
<evidence type="ECO:0000256" key="12">
    <source>
        <dbReference type="SAM" id="MobiDB-lite"/>
    </source>
</evidence>
<keyword evidence="8 14" id="KW-0418">Kinase</keyword>
<keyword evidence="6" id="KW-0808">Transferase</keyword>
<evidence type="ECO:0000256" key="6">
    <source>
        <dbReference type="ARBA" id="ARBA00022679"/>
    </source>
</evidence>
<keyword evidence="11" id="KW-0472">Membrane</keyword>
<dbReference type="InterPro" id="IPR004358">
    <property type="entry name" value="Sig_transdc_His_kin-like_C"/>
</dbReference>
<dbReference type="PRINTS" id="PR00344">
    <property type="entry name" value="BCTRLSENSOR"/>
</dbReference>
<comment type="subcellular location">
    <subcellularLocation>
        <location evidence="2">Cell membrane</location>
    </subcellularLocation>
</comment>
<dbReference type="AlphaFoldDB" id="A0A1H1M8X2"/>
<feature type="domain" description="Histidine kinase" evidence="13">
    <location>
        <begin position="374"/>
        <end position="595"/>
    </location>
</feature>
<evidence type="ECO:0000256" key="9">
    <source>
        <dbReference type="ARBA" id="ARBA00022840"/>
    </source>
</evidence>